<dbReference type="Proteomes" id="UP001228690">
    <property type="component" value="Chromosome"/>
</dbReference>
<keyword evidence="1" id="KW-0732">Signal</keyword>
<feature type="chain" id="PRO_5045819449" description="Outer membrane protein beta-barrel domain-containing protein" evidence="1">
    <location>
        <begin position="27"/>
        <end position="226"/>
    </location>
</feature>
<name>A0ABY8MK98_9SPIO</name>
<gene>
    <name evidence="2" type="ORF">P0082_01850</name>
</gene>
<protein>
    <recommendedName>
        <fullName evidence="4">Outer membrane protein beta-barrel domain-containing protein</fullName>
    </recommendedName>
</protein>
<evidence type="ECO:0000313" key="3">
    <source>
        <dbReference type="Proteomes" id="UP001228690"/>
    </source>
</evidence>
<reference evidence="2 3" key="1">
    <citation type="submission" date="2023-04" db="EMBL/GenBank/DDBJ databases">
        <title>Spirochaete genome identified in red abalone sample constitutes a novel genus.</title>
        <authorList>
            <person name="Sharma S.P."/>
            <person name="Purcell C.M."/>
            <person name="Hyde J.R."/>
            <person name="Severin A.J."/>
        </authorList>
    </citation>
    <scope>NUCLEOTIDE SEQUENCE [LARGE SCALE GENOMIC DNA]</scope>
    <source>
        <strain evidence="2 3">SP-2023</strain>
    </source>
</reference>
<evidence type="ECO:0000256" key="1">
    <source>
        <dbReference type="SAM" id="SignalP"/>
    </source>
</evidence>
<sequence>MSRHRISLQNLLLLFLLLCPAGVLSAQNPGDDEQDTLPGEDIRTVGGRYQGDVGLQINGYLWAPLFNIDPNAGSIKETGLGVGGGADFAVAYYLTANFGIGGFLDLGISSPVDQTNIRNYFLSVLVGPRISYDINVYTSKFTSHPLFSFPLGFGVAISATKFGDITNIIPVVKFDAGIYVNPFNQPEWSFGVSLHYWFAPEFTSTELSRIGNYLMIGIGVSLHSGL</sequence>
<feature type="signal peptide" evidence="1">
    <location>
        <begin position="1"/>
        <end position="26"/>
    </location>
</feature>
<keyword evidence="3" id="KW-1185">Reference proteome</keyword>
<evidence type="ECO:0008006" key="4">
    <source>
        <dbReference type="Google" id="ProtNLM"/>
    </source>
</evidence>
<dbReference type="EMBL" id="CP123443">
    <property type="protein sequence ID" value="WGK69628.1"/>
    <property type="molecule type" value="Genomic_DNA"/>
</dbReference>
<dbReference type="RefSeq" id="WP_326927814.1">
    <property type="nucleotide sequence ID" value="NZ_CP123443.1"/>
</dbReference>
<accession>A0ABY8MK98</accession>
<organism evidence="2 3">
    <name type="scientific">Candidatus Haliotispira prima</name>
    <dbReference type="NCBI Taxonomy" id="3034016"/>
    <lineage>
        <taxon>Bacteria</taxon>
        <taxon>Pseudomonadati</taxon>
        <taxon>Spirochaetota</taxon>
        <taxon>Spirochaetia</taxon>
        <taxon>Spirochaetales</taxon>
        <taxon>Spirochaetaceae</taxon>
        <taxon>Candidatus Haliotispira</taxon>
    </lineage>
</organism>
<proteinExistence type="predicted"/>
<evidence type="ECO:0000313" key="2">
    <source>
        <dbReference type="EMBL" id="WGK69628.1"/>
    </source>
</evidence>